<feature type="domain" description="O-methyltransferase C-terminal" evidence="4">
    <location>
        <begin position="96"/>
        <end position="143"/>
    </location>
</feature>
<gene>
    <name evidence="5" type="ORF">K2173_022916</name>
</gene>
<proteinExistence type="predicted"/>
<dbReference type="PROSITE" id="PS51683">
    <property type="entry name" value="SAM_OMT_II"/>
    <property type="match status" value="1"/>
</dbReference>
<dbReference type="InterPro" id="IPR016461">
    <property type="entry name" value="COMT-like"/>
</dbReference>
<evidence type="ECO:0000259" key="4">
    <source>
        <dbReference type="Pfam" id="PF00891"/>
    </source>
</evidence>
<keyword evidence="1" id="KW-0489">Methyltransferase</keyword>
<keyword evidence="3" id="KW-0949">S-adenosyl-L-methionine</keyword>
<sequence length="152" mass="16452">MEKILDSCNGFDGTNVLVDVGGGIGVTLSTIISNYPHIKGINFDFPHVLAQAPAYPGVEHVGGDMFVSVPKADAIFLKEVIRCAIVCGSLNETCSGILHGYSEEQCLKSLINCWEELPDDGKLMVVESILPETPENEVSSHIVFEQDLFKLA</sequence>
<dbReference type="PANTHER" id="PTHR11746">
    <property type="entry name" value="O-METHYLTRANSFERASE"/>
    <property type="match status" value="1"/>
</dbReference>
<name>A0AAV8T7M4_9ROSI</name>
<dbReference type="EMBL" id="JAIWQS010000006">
    <property type="protein sequence ID" value="KAJ8762787.1"/>
    <property type="molecule type" value="Genomic_DNA"/>
</dbReference>
<evidence type="ECO:0000256" key="3">
    <source>
        <dbReference type="ARBA" id="ARBA00022691"/>
    </source>
</evidence>
<evidence type="ECO:0000256" key="1">
    <source>
        <dbReference type="ARBA" id="ARBA00022603"/>
    </source>
</evidence>
<reference evidence="5 6" key="1">
    <citation type="submission" date="2021-09" db="EMBL/GenBank/DDBJ databases">
        <title>Genomic insights and catalytic innovation underlie evolution of tropane alkaloids biosynthesis.</title>
        <authorList>
            <person name="Wang Y.-J."/>
            <person name="Tian T."/>
            <person name="Huang J.-P."/>
            <person name="Huang S.-X."/>
        </authorList>
    </citation>
    <scope>NUCLEOTIDE SEQUENCE [LARGE SCALE GENOMIC DNA]</scope>
    <source>
        <strain evidence="5">KIB-2018</strain>
        <tissue evidence="5">Leaf</tissue>
    </source>
</reference>
<protein>
    <recommendedName>
        <fullName evidence="4">O-methyltransferase C-terminal domain-containing protein</fullName>
    </recommendedName>
</protein>
<dbReference type="Proteomes" id="UP001159364">
    <property type="component" value="Linkage Group LG06"/>
</dbReference>
<comment type="caution">
    <text evidence="5">The sequence shown here is derived from an EMBL/GenBank/DDBJ whole genome shotgun (WGS) entry which is preliminary data.</text>
</comment>
<feature type="domain" description="O-methyltransferase C-terminal" evidence="4">
    <location>
        <begin position="2"/>
        <end position="81"/>
    </location>
</feature>
<dbReference type="Pfam" id="PF00891">
    <property type="entry name" value="Methyltransf_2"/>
    <property type="match status" value="2"/>
</dbReference>
<evidence type="ECO:0000256" key="2">
    <source>
        <dbReference type="ARBA" id="ARBA00022679"/>
    </source>
</evidence>
<organism evidence="5 6">
    <name type="scientific">Erythroxylum novogranatense</name>
    <dbReference type="NCBI Taxonomy" id="1862640"/>
    <lineage>
        <taxon>Eukaryota</taxon>
        <taxon>Viridiplantae</taxon>
        <taxon>Streptophyta</taxon>
        <taxon>Embryophyta</taxon>
        <taxon>Tracheophyta</taxon>
        <taxon>Spermatophyta</taxon>
        <taxon>Magnoliopsida</taxon>
        <taxon>eudicotyledons</taxon>
        <taxon>Gunneridae</taxon>
        <taxon>Pentapetalae</taxon>
        <taxon>rosids</taxon>
        <taxon>fabids</taxon>
        <taxon>Malpighiales</taxon>
        <taxon>Erythroxylaceae</taxon>
        <taxon>Erythroxylum</taxon>
    </lineage>
</organism>
<keyword evidence="6" id="KW-1185">Reference proteome</keyword>
<evidence type="ECO:0000313" key="5">
    <source>
        <dbReference type="EMBL" id="KAJ8762787.1"/>
    </source>
</evidence>
<dbReference type="GO" id="GO:0008171">
    <property type="term" value="F:O-methyltransferase activity"/>
    <property type="evidence" value="ECO:0007669"/>
    <property type="project" value="InterPro"/>
</dbReference>
<dbReference type="SUPFAM" id="SSF53335">
    <property type="entry name" value="S-adenosyl-L-methionine-dependent methyltransferases"/>
    <property type="match status" value="1"/>
</dbReference>
<keyword evidence="2" id="KW-0808">Transferase</keyword>
<dbReference type="InterPro" id="IPR029063">
    <property type="entry name" value="SAM-dependent_MTases_sf"/>
</dbReference>
<evidence type="ECO:0000313" key="6">
    <source>
        <dbReference type="Proteomes" id="UP001159364"/>
    </source>
</evidence>
<dbReference type="InterPro" id="IPR001077">
    <property type="entry name" value="COMT_C"/>
</dbReference>
<accession>A0AAV8T7M4</accession>
<dbReference type="AlphaFoldDB" id="A0AAV8T7M4"/>
<dbReference type="GO" id="GO:0032259">
    <property type="term" value="P:methylation"/>
    <property type="evidence" value="ECO:0007669"/>
    <property type="project" value="UniProtKB-KW"/>
</dbReference>
<dbReference type="Gene3D" id="3.40.50.150">
    <property type="entry name" value="Vaccinia Virus protein VP39"/>
    <property type="match status" value="2"/>
</dbReference>